<keyword evidence="1" id="KW-0863">Zinc-finger</keyword>
<dbReference type="AlphaFoldDB" id="A0ABD2YV73"/>
<name>A0ABD2YV73_9GENT</name>
<keyword evidence="4" id="KW-1185">Reference proteome</keyword>
<gene>
    <name evidence="3" type="ORF">ACH5RR_029321</name>
</gene>
<dbReference type="GO" id="GO:0008270">
    <property type="term" value="F:zinc ion binding"/>
    <property type="evidence" value="ECO:0007669"/>
    <property type="project" value="UniProtKB-KW"/>
</dbReference>
<keyword evidence="1" id="KW-0862">Zinc</keyword>
<accession>A0ABD2YV73</accession>
<comment type="caution">
    <text evidence="3">The sequence shown here is derived from an EMBL/GenBank/DDBJ whole genome shotgun (WGS) entry which is preliminary data.</text>
</comment>
<dbReference type="PROSITE" id="PS50089">
    <property type="entry name" value="ZF_RING_2"/>
    <property type="match status" value="1"/>
</dbReference>
<dbReference type="InterPro" id="IPR001841">
    <property type="entry name" value="Znf_RING"/>
</dbReference>
<dbReference type="SUPFAM" id="SSF57850">
    <property type="entry name" value="RING/U-box"/>
    <property type="match status" value="1"/>
</dbReference>
<dbReference type="Proteomes" id="UP001630127">
    <property type="component" value="Unassembled WGS sequence"/>
</dbReference>
<keyword evidence="1" id="KW-0479">Metal-binding</keyword>
<feature type="domain" description="RING-type" evidence="2">
    <location>
        <begin position="134"/>
        <end position="172"/>
    </location>
</feature>
<proteinExistence type="predicted"/>
<dbReference type="EMBL" id="JBJUIK010000012">
    <property type="protein sequence ID" value="KAL3509920.1"/>
    <property type="molecule type" value="Genomic_DNA"/>
</dbReference>
<evidence type="ECO:0000313" key="4">
    <source>
        <dbReference type="Proteomes" id="UP001630127"/>
    </source>
</evidence>
<organism evidence="3 4">
    <name type="scientific">Cinchona calisaya</name>
    <dbReference type="NCBI Taxonomy" id="153742"/>
    <lineage>
        <taxon>Eukaryota</taxon>
        <taxon>Viridiplantae</taxon>
        <taxon>Streptophyta</taxon>
        <taxon>Embryophyta</taxon>
        <taxon>Tracheophyta</taxon>
        <taxon>Spermatophyta</taxon>
        <taxon>Magnoliopsida</taxon>
        <taxon>eudicotyledons</taxon>
        <taxon>Gunneridae</taxon>
        <taxon>Pentapetalae</taxon>
        <taxon>asterids</taxon>
        <taxon>lamiids</taxon>
        <taxon>Gentianales</taxon>
        <taxon>Rubiaceae</taxon>
        <taxon>Cinchonoideae</taxon>
        <taxon>Cinchoneae</taxon>
        <taxon>Cinchona</taxon>
    </lineage>
</organism>
<protein>
    <recommendedName>
        <fullName evidence="2">RING-type domain-containing protein</fullName>
    </recommendedName>
</protein>
<evidence type="ECO:0000259" key="2">
    <source>
        <dbReference type="PROSITE" id="PS50089"/>
    </source>
</evidence>
<dbReference type="SMART" id="SM00184">
    <property type="entry name" value="RING"/>
    <property type="match status" value="1"/>
</dbReference>
<evidence type="ECO:0000256" key="1">
    <source>
        <dbReference type="PROSITE-ProRule" id="PRU00175"/>
    </source>
</evidence>
<sequence>MDSQDRPNRIWKSVKQRLRFKLMACCGSSWNRVSDFTIREEDVVVQDQTQVARIEAQAEYINEDELDPMIVHVGQTSHARGMNLAMLLAAERHWRKAGPRKHKKPLMRLFEEIDGVDSKTSKWYIKEGGIDSLCCICMERNKGAAFIPCGHTYCRVCSRDLWLNGVSCPLCNRRINQILDIF</sequence>
<dbReference type="InterPro" id="IPR013083">
    <property type="entry name" value="Znf_RING/FYVE/PHD"/>
</dbReference>
<dbReference type="PANTHER" id="PTHR46629">
    <property type="entry name" value="OS01G0917900 PROTEIN"/>
    <property type="match status" value="1"/>
</dbReference>
<evidence type="ECO:0000313" key="3">
    <source>
        <dbReference type="EMBL" id="KAL3509920.1"/>
    </source>
</evidence>
<dbReference type="Gene3D" id="3.30.40.10">
    <property type="entry name" value="Zinc/RING finger domain, C3HC4 (zinc finger)"/>
    <property type="match status" value="1"/>
</dbReference>
<reference evidence="3 4" key="1">
    <citation type="submission" date="2024-11" db="EMBL/GenBank/DDBJ databases">
        <title>A near-complete genome assembly of Cinchona calisaya.</title>
        <authorList>
            <person name="Lian D.C."/>
            <person name="Zhao X.W."/>
            <person name="Wei L."/>
        </authorList>
    </citation>
    <scope>NUCLEOTIDE SEQUENCE [LARGE SCALE GENOMIC DNA]</scope>
    <source>
        <tissue evidence="3">Nenye</tissue>
    </source>
</reference>
<dbReference type="Pfam" id="PF13920">
    <property type="entry name" value="zf-C3HC4_3"/>
    <property type="match status" value="1"/>
</dbReference>